<proteinExistence type="inferred from homology"/>
<dbReference type="Gene3D" id="3.40.50.1820">
    <property type="entry name" value="alpha/beta hydrolase"/>
    <property type="match status" value="1"/>
</dbReference>
<evidence type="ECO:0000259" key="11">
    <source>
        <dbReference type="Pfam" id="PF25465"/>
    </source>
</evidence>
<dbReference type="SUPFAM" id="SSF53474">
    <property type="entry name" value="alpha/beta-Hydrolases"/>
    <property type="match status" value="1"/>
</dbReference>
<comment type="similarity">
    <text evidence="2">Belongs to the AB hydrolase superfamily. Lipase family.</text>
</comment>
<dbReference type="CDD" id="cd00519">
    <property type="entry name" value="Lipase_3"/>
    <property type="match status" value="1"/>
</dbReference>
<feature type="compositionally biased region" description="Polar residues" evidence="9">
    <location>
        <begin position="140"/>
        <end position="150"/>
    </location>
</feature>
<evidence type="ECO:0000256" key="3">
    <source>
        <dbReference type="ARBA" id="ARBA00022528"/>
    </source>
</evidence>
<feature type="domain" description="Fungal lipase-type" evidence="10">
    <location>
        <begin position="314"/>
        <end position="438"/>
    </location>
</feature>
<dbReference type="EMBL" id="BMAC01002796">
    <property type="protein sequence ID" value="GFQ08056.1"/>
    <property type="molecule type" value="Genomic_DNA"/>
</dbReference>
<name>A0A830DMT2_9LAMI</name>
<dbReference type="GO" id="GO:0047714">
    <property type="term" value="F:galactolipase activity"/>
    <property type="evidence" value="ECO:0007669"/>
    <property type="project" value="UniProtKB-ARBA"/>
</dbReference>
<dbReference type="InterPro" id="IPR002921">
    <property type="entry name" value="Fungal_lipase-type"/>
</dbReference>
<dbReference type="Pfam" id="PF01764">
    <property type="entry name" value="Lipase_3"/>
    <property type="match status" value="1"/>
</dbReference>
<evidence type="ECO:0000256" key="7">
    <source>
        <dbReference type="ARBA" id="ARBA00022963"/>
    </source>
</evidence>
<gene>
    <name evidence="12" type="ORF">PHJA_002949600</name>
</gene>
<feature type="domain" description="At4g14310 8-bladed propeller" evidence="11">
    <location>
        <begin position="1"/>
        <end position="63"/>
    </location>
</feature>
<dbReference type="GO" id="GO:0008970">
    <property type="term" value="F:phospholipase A1 activity"/>
    <property type="evidence" value="ECO:0007669"/>
    <property type="project" value="UniProtKB-ARBA"/>
</dbReference>
<accession>A0A830DMT2</accession>
<evidence type="ECO:0000256" key="8">
    <source>
        <dbReference type="ARBA" id="ARBA00023098"/>
    </source>
</evidence>
<evidence type="ECO:0000256" key="2">
    <source>
        <dbReference type="ARBA" id="ARBA00010701"/>
    </source>
</evidence>
<keyword evidence="6" id="KW-0809">Transit peptide</keyword>
<reference evidence="12" key="1">
    <citation type="submission" date="2020-07" db="EMBL/GenBank/DDBJ databases">
        <title>Ethylene signaling mediates host invasion by parasitic plants.</title>
        <authorList>
            <person name="Yoshida S."/>
        </authorList>
    </citation>
    <scope>NUCLEOTIDE SEQUENCE</scope>
    <source>
        <strain evidence="12">Okayama</strain>
    </source>
</reference>
<dbReference type="Pfam" id="PF25465">
    <property type="entry name" value="Beta-prop_At4g14310"/>
    <property type="match status" value="1"/>
</dbReference>
<evidence type="ECO:0000313" key="13">
    <source>
        <dbReference type="Proteomes" id="UP000653305"/>
    </source>
</evidence>
<evidence type="ECO:0000259" key="10">
    <source>
        <dbReference type="Pfam" id="PF01764"/>
    </source>
</evidence>
<evidence type="ECO:0000313" key="12">
    <source>
        <dbReference type="EMBL" id="GFQ08056.1"/>
    </source>
</evidence>
<evidence type="ECO:0000256" key="4">
    <source>
        <dbReference type="ARBA" id="ARBA00022640"/>
    </source>
</evidence>
<dbReference type="PANTHER" id="PTHR31403">
    <property type="entry name" value="PHOSPHOLIPASE A1-IBETA2, CHLOROPLASTIC"/>
    <property type="match status" value="1"/>
</dbReference>
<organism evidence="12 13">
    <name type="scientific">Phtheirospermum japonicum</name>
    <dbReference type="NCBI Taxonomy" id="374723"/>
    <lineage>
        <taxon>Eukaryota</taxon>
        <taxon>Viridiplantae</taxon>
        <taxon>Streptophyta</taxon>
        <taxon>Embryophyta</taxon>
        <taxon>Tracheophyta</taxon>
        <taxon>Spermatophyta</taxon>
        <taxon>Magnoliopsida</taxon>
        <taxon>eudicotyledons</taxon>
        <taxon>Gunneridae</taxon>
        <taxon>Pentapetalae</taxon>
        <taxon>asterids</taxon>
        <taxon>lamiids</taxon>
        <taxon>Lamiales</taxon>
        <taxon>Orobanchaceae</taxon>
        <taxon>Orobanchaceae incertae sedis</taxon>
        <taxon>Phtheirospermum</taxon>
    </lineage>
</organism>
<protein>
    <submittedName>
        <fullName evidence="12">Phospholipase a1-igamma2 chloroplastic</fullName>
    </submittedName>
</protein>
<sequence>MGVCGLGLYVFDSLKDDELASFSTGLGPTQNAKEIIGPDDMYAPLFDYLGSRALLISRDRPACWSAVKFVVPVELGPAGIGVGFHDSNRNNFQAHLEARSWPNLSQTPLLPSQNHLTQPGKQHIVPVPTLKSQPAGPQKLNHQLSTSSRRLTPAEPLPNTTASLSPFTHDLETKTKPPNEKNLPDRWPDILGADDWAGLLDPMDPLLRDELIRYGVMAQACYDAFDFDPYSKYCGSCRFTRPEFFDRLGMADHIGYDVTRYLYATSNINLPNFFKESRWPKVWSKNANWIGYIAVSDDDESRRLGRRDICIAWRARVESGFLDLYTDKDETCNYCKFSAREQILTEVNRLVNEVYRDEEASVTIVGHSLGGALALLSGYDIVETGINVRDDSRAVPVCVFTFAGPRVGNGRFRERLELLGLKVLRVVNVHDVVPKSPGFLINEKVHPVLMKMAENFPWSYSHVGVELALDHKNSPFLRRDGDLVCAHNLEAHLHLLDGYHGGPTDFVAANGRDHALVNKACDFLKDEFEIPPNWRQDHNKGMVRNKEGRWVQQERAVLDDHPAHTNTT</sequence>
<dbReference type="GO" id="GO:0009507">
    <property type="term" value="C:chloroplast"/>
    <property type="evidence" value="ECO:0007669"/>
    <property type="project" value="UniProtKB-SubCell"/>
</dbReference>
<dbReference type="Proteomes" id="UP000653305">
    <property type="component" value="Unassembled WGS sequence"/>
</dbReference>
<dbReference type="InterPro" id="IPR029058">
    <property type="entry name" value="AB_hydrolase_fold"/>
</dbReference>
<keyword evidence="4" id="KW-0934">Plastid</keyword>
<keyword evidence="8" id="KW-0443">Lipid metabolism</keyword>
<dbReference type="GO" id="GO:0016042">
    <property type="term" value="P:lipid catabolic process"/>
    <property type="evidence" value="ECO:0007669"/>
    <property type="project" value="UniProtKB-KW"/>
</dbReference>
<feature type="compositionally biased region" description="Basic and acidic residues" evidence="9">
    <location>
        <begin position="169"/>
        <end position="186"/>
    </location>
</feature>
<keyword evidence="3" id="KW-0150">Chloroplast</keyword>
<evidence type="ECO:0000256" key="5">
    <source>
        <dbReference type="ARBA" id="ARBA00022801"/>
    </source>
</evidence>
<feature type="region of interest" description="Disordered" evidence="9">
    <location>
        <begin position="129"/>
        <end position="186"/>
    </location>
</feature>
<evidence type="ECO:0000256" key="6">
    <source>
        <dbReference type="ARBA" id="ARBA00022946"/>
    </source>
</evidence>
<keyword evidence="7" id="KW-0442">Lipid degradation</keyword>
<dbReference type="PANTHER" id="PTHR31403:SF51">
    <property type="entry name" value="PHOSPHOLIPASE A1-IGAMMA2, CHLOROPLASTIC"/>
    <property type="match status" value="1"/>
</dbReference>
<comment type="subcellular location">
    <subcellularLocation>
        <location evidence="1">Plastid</location>
        <location evidence="1">Chloroplast</location>
    </subcellularLocation>
</comment>
<dbReference type="AlphaFoldDB" id="A0A830DMT2"/>
<evidence type="ECO:0000256" key="9">
    <source>
        <dbReference type="SAM" id="MobiDB-lite"/>
    </source>
</evidence>
<keyword evidence="13" id="KW-1185">Reference proteome</keyword>
<comment type="caution">
    <text evidence="12">The sequence shown here is derived from an EMBL/GenBank/DDBJ whole genome shotgun (WGS) entry which is preliminary data.</text>
</comment>
<dbReference type="OrthoDB" id="426718at2759"/>
<dbReference type="InterPro" id="IPR057442">
    <property type="entry name" value="Beta-prop_At4g14310"/>
</dbReference>
<keyword evidence="5" id="KW-0378">Hydrolase</keyword>
<evidence type="ECO:0000256" key="1">
    <source>
        <dbReference type="ARBA" id="ARBA00004229"/>
    </source>
</evidence>